<keyword evidence="1" id="KW-0472">Membrane</keyword>
<feature type="transmembrane region" description="Helical" evidence="1">
    <location>
        <begin position="36"/>
        <end position="59"/>
    </location>
</feature>
<comment type="caution">
    <text evidence="2">The sequence shown here is derived from an EMBL/GenBank/DDBJ whole genome shotgun (WGS) entry which is preliminary data.</text>
</comment>
<evidence type="ECO:0000256" key="1">
    <source>
        <dbReference type="SAM" id="Phobius"/>
    </source>
</evidence>
<reference evidence="2 3" key="2">
    <citation type="journal article" date="2019" name="G3 (Bethesda)">
        <title>Hybrid Assembly of the Genome of the Entomopathogenic Nematode Steinernema carpocapsae Identifies the X-Chromosome.</title>
        <authorList>
            <person name="Serra L."/>
            <person name="Macchietto M."/>
            <person name="Macias-Munoz A."/>
            <person name="McGill C.J."/>
            <person name="Rodriguez I.M."/>
            <person name="Rodriguez B."/>
            <person name="Murad R."/>
            <person name="Mortazavi A."/>
        </authorList>
    </citation>
    <scope>NUCLEOTIDE SEQUENCE [LARGE SCALE GENOMIC DNA]</scope>
    <source>
        <strain evidence="2 3">ALL</strain>
    </source>
</reference>
<dbReference type="EMBL" id="AZBU02000003">
    <property type="protein sequence ID" value="TKR88275.1"/>
    <property type="molecule type" value="Genomic_DNA"/>
</dbReference>
<organism evidence="2 3">
    <name type="scientific">Steinernema carpocapsae</name>
    <name type="common">Entomopathogenic nematode</name>
    <dbReference type="NCBI Taxonomy" id="34508"/>
    <lineage>
        <taxon>Eukaryota</taxon>
        <taxon>Metazoa</taxon>
        <taxon>Ecdysozoa</taxon>
        <taxon>Nematoda</taxon>
        <taxon>Chromadorea</taxon>
        <taxon>Rhabditida</taxon>
        <taxon>Tylenchina</taxon>
        <taxon>Panagrolaimomorpha</taxon>
        <taxon>Strongyloidoidea</taxon>
        <taxon>Steinernematidae</taxon>
        <taxon>Steinernema</taxon>
    </lineage>
</organism>
<keyword evidence="3" id="KW-1185">Reference proteome</keyword>
<name>A0A4V6A4V4_STECR</name>
<sequence length="81" mass="9247">MTYYLNLKNKTTESIQSKADQRMHRKRIIILSKNRAKLLMCLGVFLAIMVRVTQFTAMLKTAETSRSRLKTSANVGLDIQG</sequence>
<reference evidence="2 3" key="1">
    <citation type="journal article" date="2015" name="Genome Biol.">
        <title>Comparative genomics of Steinernema reveals deeply conserved gene regulatory networks.</title>
        <authorList>
            <person name="Dillman A.R."/>
            <person name="Macchietto M."/>
            <person name="Porter C.F."/>
            <person name="Rogers A."/>
            <person name="Williams B."/>
            <person name="Antoshechkin I."/>
            <person name="Lee M.M."/>
            <person name="Goodwin Z."/>
            <person name="Lu X."/>
            <person name="Lewis E.E."/>
            <person name="Goodrich-Blair H."/>
            <person name="Stock S.P."/>
            <person name="Adams B.J."/>
            <person name="Sternberg P.W."/>
            <person name="Mortazavi A."/>
        </authorList>
    </citation>
    <scope>NUCLEOTIDE SEQUENCE [LARGE SCALE GENOMIC DNA]</scope>
    <source>
        <strain evidence="2 3">ALL</strain>
    </source>
</reference>
<evidence type="ECO:0000313" key="2">
    <source>
        <dbReference type="EMBL" id="TKR88275.1"/>
    </source>
</evidence>
<proteinExistence type="predicted"/>
<keyword evidence="1" id="KW-0812">Transmembrane</keyword>
<evidence type="ECO:0000313" key="3">
    <source>
        <dbReference type="Proteomes" id="UP000298663"/>
    </source>
</evidence>
<protein>
    <submittedName>
        <fullName evidence="2">Uncharacterized protein</fullName>
    </submittedName>
</protein>
<keyword evidence="1" id="KW-1133">Transmembrane helix</keyword>
<gene>
    <name evidence="2" type="ORF">L596_012543</name>
</gene>
<dbReference type="Proteomes" id="UP000298663">
    <property type="component" value="Unassembled WGS sequence"/>
</dbReference>
<dbReference type="AlphaFoldDB" id="A0A4V6A4V4"/>
<accession>A0A4V6A4V4</accession>